<dbReference type="PANTHER" id="PTHR13774">
    <property type="entry name" value="PHENAZINE BIOSYNTHESIS PROTEIN"/>
    <property type="match status" value="1"/>
</dbReference>
<dbReference type="GO" id="GO:0016853">
    <property type="term" value="F:isomerase activity"/>
    <property type="evidence" value="ECO:0007669"/>
    <property type="project" value="UniProtKB-KW"/>
</dbReference>
<feature type="active site" evidence="3">
    <location>
        <position position="46"/>
    </location>
</feature>
<gene>
    <name evidence="4" type="ORF">HLUCCA11_08945</name>
</gene>
<dbReference type="PANTHER" id="PTHR13774:SF17">
    <property type="entry name" value="PHENAZINE BIOSYNTHESIS-LIKE DOMAIN-CONTAINING PROTEIN"/>
    <property type="match status" value="1"/>
</dbReference>
<proteinExistence type="inferred from homology"/>
<dbReference type="InterPro" id="IPR003719">
    <property type="entry name" value="Phenazine_PhzF-like"/>
</dbReference>
<evidence type="ECO:0000256" key="3">
    <source>
        <dbReference type="PIRSR" id="PIRSR016184-1"/>
    </source>
</evidence>
<reference evidence="4 5" key="1">
    <citation type="submission" date="2015-09" db="EMBL/GenBank/DDBJ databases">
        <title>Identification and resolution of microdiversity through metagenomic sequencing of parallel consortia.</title>
        <authorList>
            <person name="Nelson W.C."/>
            <person name="Romine M.F."/>
            <person name="Lindemann S.R."/>
        </authorList>
    </citation>
    <scope>NUCLEOTIDE SEQUENCE [LARGE SCALE GENOMIC DNA]</scope>
    <source>
        <strain evidence="4">Ana</strain>
    </source>
</reference>
<dbReference type="Proteomes" id="UP000050465">
    <property type="component" value="Unassembled WGS sequence"/>
</dbReference>
<dbReference type="NCBIfam" id="TIGR00654">
    <property type="entry name" value="PhzF_family"/>
    <property type="match status" value="1"/>
</dbReference>
<name>A0A0N8KN66_9CYAN</name>
<organism evidence="4 5">
    <name type="scientific">Phormidesmis priestleyi Ana</name>
    <dbReference type="NCBI Taxonomy" id="1666911"/>
    <lineage>
        <taxon>Bacteria</taxon>
        <taxon>Bacillati</taxon>
        <taxon>Cyanobacteriota</taxon>
        <taxon>Cyanophyceae</taxon>
        <taxon>Leptolyngbyales</taxon>
        <taxon>Leptolyngbyaceae</taxon>
        <taxon>Phormidesmis</taxon>
    </lineage>
</organism>
<dbReference type="STRING" id="1666911.HLUCCA11_08945"/>
<evidence type="ECO:0000256" key="1">
    <source>
        <dbReference type="ARBA" id="ARBA00008270"/>
    </source>
</evidence>
<keyword evidence="2" id="KW-0413">Isomerase</keyword>
<sequence length="276" mass="29735">MGLTVIQVDAFTNQPFSGNPAAVCVSEQPLAEELMGAIALEMNLSETAFLHPIEGGYSLRWFTPSVEVDLCGHATLASAHVLWSEGHLPAGAIARFHTKSGWLSAEQKGEWIEMNFPAQPVRSAHVVPQLIASLCCGGNIRSVVKNDVNYLVELQSETALRTIKPDFEAMKKLPVQGVIVTAVADEAGYDFVSRYFAPAAGINEDPVTGSAHASLAPYWQTKLGKSEMLAQQVSARGGIVRVRCALENSNTTDDENNRVAISGQAITILRGELMEN</sequence>
<dbReference type="Pfam" id="PF02567">
    <property type="entry name" value="PhzC-PhzF"/>
    <property type="match status" value="1"/>
</dbReference>
<comment type="caution">
    <text evidence="4">The sequence shown here is derived from an EMBL/GenBank/DDBJ whole genome shotgun (WGS) entry which is preliminary data.</text>
</comment>
<dbReference type="EMBL" id="LJZR01000010">
    <property type="protein sequence ID" value="KPQ35682.1"/>
    <property type="molecule type" value="Genomic_DNA"/>
</dbReference>
<dbReference type="PATRIC" id="fig|1666911.3.peg.578"/>
<dbReference type="GO" id="GO:0005737">
    <property type="term" value="C:cytoplasm"/>
    <property type="evidence" value="ECO:0007669"/>
    <property type="project" value="TreeGrafter"/>
</dbReference>
<evidence type="ECO:0000256" key="2">
    <source>
        <dbReference type="ARBA" id="ARBA00023235"/>
    </source>
</evidence>
<evidence type="ECO:0000313" key="4">
    <source>
        <dbReference type="EMBL" id="KPQ35682.1"/>
    </source>
</evidence>
<dbReference type="AlphaFoldDB" id="A0A0N8KN66"/>
<dbReference type="Gene3D" id="3.10.310.10">
    <property type="entry name" value="Diaminopimelate Epimerase, Chain A, domain 1"/>
    <property type="match status" value="2"/>
</dbReference>
<comment type="similarity">
    <text evidence="1">Belongs to the PhzF family.</text>
</comment>
<dbReference type="PIRSF" id="PIRSF016184">
    <property type="entry name" value="PhzC_PhzF"/>
    <property type="match status" value="1"/>
</dbReference>
<dbReference type="SUPFAM" id="SSF54506">
    <property type="entry name" value="Diaminopimelate epimerase-like"/>
    <property type="match status" value="1"/>
</dbReference>
<protein>
    <submittedName>
        <fullName evidence="4">Putative epimerase</fullName>
    </submittedName>
</protein>
<evidence type="ECO:0000313" key="5">
    <source>
        <dbReference type="Proteomes" id="UP000050465"/>
    </source>
</evidence>
<accession>A0A0N8KN66</accession>